<keyword evidence="4" id="KW-0997">Cell inner membrane</keyword>
<comment type="subcellular location">
    <subcellularLocation>
        <location evidence="1">Cell inner membrane</location>
        <topology evidence="1">Multi-pass membrane protein</topology>
    </subcellularLocation>
</comment>
<dbReference type="InterPro" id="IPR007387">
    <property type="entry name" value="TRAP_DctQ"/>
</dbReference>
<evidence type="ECO:0000256" key="3">
    <source>
        <dbReference type="ARBA" id="ARBA00022475"/>
    </source>
</evidence>
<dbReference type="Pfam" id="PF04290">
    <property type="entry name" value="DctQ"/>
    <property type="match status" value="1"/>
</dbReference>
<feature type="transmembrane region" description="Helical" evidence="8">
    <location>
        <begin position="131"/>
        <end position="155"/>
    </location>
</feature>
<protein>
    <recommendedName>
        <fullName evidence="9">Tripartite ATP-independent periplasmic transporters DctQ component domain-containing protein</fullName>
    </recommendedName>
</protein>
<keyword evidence="2" id="KW-0813">Transport</keyword>
<keyword evidence="7 8" id="KW-0472">Membrane</keyword>
<dbReference type="PANTHER" id="PTHR35011:SF4">
    <property type="entry name" value="SLL1102 PROTEIN"/>
    <property type="match status" value="1"/>
</dbReference>
<gene>
    <name evidence="10" type="ORF">LCGC14_0746120</name>
</gene>
<keyword evidence="6 8" id="KW-1133">Transmembrane helix</keyword>
<evidence type="ECO:0000256" key="1">
    <source>
        <dbReference type="ARBA" id="ARBA00004429"/>
    </source>
</evidence>
<evidence type="ECO:0000256" key="5">
    <source>
        <dbReference type="ARBA" id="ARBA00022692"/>
    </source>
</evidence>
<dbReference type="InterPro" id="IPR055348">
    <property type="entry name" value="DctQ"/>
</dbReference>
<dbReference type="PANTHER" id="PTHR35011">
    <property type="entry name" value="2,3-DIKETO-L-GULONATE TRAP TRANSPORTER SMALL PERMEASE PROTEIN YIAM"/>
    <property type="match status" value="1"/>
</dbReference>
<sequence length="167" mass="19089">MNAILALIDRTSAFIGRTVGWVILFVMFVTVYDVLARRLFNAPVDWAFDVSVQLFALHFMLAAAYAMLHNEHVSIDIFKNRLSLRGRAIMDMITMVVLFFPFIIVLIIYGWDFAARSWDVRETSWGIVALPLYYIKTVIPLTGVLLLLQGFAVFVRHFRVARTGVEA</sequence>
<organism evidence="10">
    <name type="scientific">marine sediment metagenome</name>
    <dbReference type="NCBI Taxonomy" id="412755"/>
    <lineage>
        <taxon>unclassified sequences</taxon>
        <taxon>metagenomes</taxon>
        <taxon>ecological metagenomes</taxon>
    </lineage>
</organism>
<evidence type="ECO:0000313" key="10">
    <source>
        <dbReference type="EMBL" id="KKN39175.1"/>
    </source>
</evidence>
<name>A0A0F9Q5B5_9ZZZZ</name>
<evidence type="ECO:0000259" key="9">
    <source>
        <dbReference type="Pfam" id="PF04290"/>
    </source>
</evidence>
<accession>A0A0F9Q5B5</accession>
<keyword evidence="3" id="KW-1003">Cell membrane</keyword>
<feature type="transmembrane region" description="Helical" evidence="8">
    <location>
        <begin position="46"/>
        <end position="68"/>
    </location>
</feature>
<dbReference type="EMBL" id="LAZR01001779">
    <property type="protein sequence ID" value="KKN39175.1"/>
    <property type="molecule type" value="Genomic_DNA"/>
</dbReference>
<keyword evidence="5 8" id="KW-0812">Transmembrane</keyword>
<evidence type="ECO:0000256" key="4">
    <source>
        <dbReference type="ARBA" id="ARBA00022519"/>
    </source>
</evidence>
<feature type="domain" description="Tripartite ATP-independent periplasmic transporters DctQ component" evidence="9">
    <location>
        <begin position="27"/>
        <end position="159"/>
    </location>
</feature>
<proteinExistence type="predicted"/>
<reference evidence="10" key="1">
    <citation type="journal article" date="2015" name="Nature">
        <title>Complex archaea that bridge the gap between prokaryotes and eukaryotes.</title>
        <authorList>
            <person name="Spang A."/>
            <person name="Saw J.H."/>
            <person name="Jorgensen S.L."/>
            <person name="Zaremba-Niedzwiedzka K."/>
            <person name="Martijn J."/>
            <person name="Lind A.E."/>
            <person name="van Eijk R."/>
            <person name="Schleper C."/>
            <person name="Guy L."/>
            <person name="Ettema T.J."/>
        </authorList>
    </citation>
    <scope>NUCLEOTIDE SEQUENCE</scope>
</reference>
<feature type="transmembrane region" description="Helical" evidence="8">
    <location>
        <begin position="89"/>
        <end position="111"/>
    </location>
</feature>
<dbReference type="GO" id="GO:0005886">
    <property type="term" value="C:plasma membrane"/>
    <property type="evidence" value="ECO:0007669"/>
    <property type="project" value="UniProtKB-SubCell"/>
</dbReference>
<dbReference type="AlphaFoldDB" id="A0A0F9Q5B5"/>
<evidence type="ECO:0000256" key="7">
    <source>
        <dbReference type="ARBA" id="ARBA00023136"/>
    </source>
</evidence>
<evidence type="ECO:0000256" key="2">
    <source>
        <dbReference type="ARBA" id="ARBA00022448"/>
    </source>
</evidence>
<evidence type="ECO:0000256" key="8">
    <source>
        <dbReference type="SAM" id="Phobius"/>
    </source>
</evidence>
<comment type="caution">
    <text evidence="10">The sequence shown here is derived from an EMBL/GenBank/DDBJ whole genome shotgun (WGS) entry which is preliminary data.</text>
</comment>
<evidence type="ECO:0000256" key="6">
    <source>
        <dbReference type="ARBA" id="ARBA00022989"/>
    </source>
</evidence>
<feature type="transmembrane region" description="Helical" evidence="8">
    <location>
        <begin position="21"/>
        <end position="40"/>
    </location>
</feature>